<accession>A0A1A3DJ37</accession>
<dbReference type="RefSeq" id="WP_065139161.1">
    <property type="nucleotide sequence ID" value="NZ_LZKS01000005.1"/>
</dbReference>
<gene>
    <name evidence="2" type="ORF">A5640_06155</name>
</gene>
<proteinExistence type="predicted"/>
<evidence type="ECO:0000313" key="2">
    <source>
        <dbReference type="EMBL" id="OBJ87790.1"/>
    </source>
</evidence>
<name>A0A1A3DJ37_MYCAS</name>
<evidence type="ECO:0000313" key="3">
    <source>
        <dbReference type="Proteomes" id="UP000093925"/>
    </source>
</evidence>
<feature type="domain" description="Conserved hypothetical protein CHP02391" evidence="1">
    <location>
        <begin position="122"/>
        <end position="242"/>
    </location>
</feature>
<dbReference type="InterPro" id="IPR012654">
    <property type="entry name" value="CHP02391"/>
</dbReference>
<evidence type="ECO:0000259" key="1">
    <source>
        <dbReference type="Pfam" id="PF09509"/>
    </source>
</evidence>
<dbReference type="Proteomes" id="UP000093925">
    <property type="component" value="Unassembled WGS sequence"/>
</dbReference>
<dbReference type="Pfam" id="PF09509">
    <property type="entry name" value="Hypoth_Ymh"/>
    <property type="match status" value="1"/>
</dbReference>
<dbReference type="OrthoDB" id="3189478at2"/>
<comment type="caution">
    <text evidence="2">The sequence shown here is derived from an EMBL/GenBank/DDBJ whole genome shotgun (WGS) entry which is preliminary data.</text>
</comment>
<reference evidence="2 3" key="1">
    <citation type="submission" date="2016-06" db="EMBL/GenBank/DDBJ databases">
        <authorList>
            <person name="Kjaerup R.B."/>
            <person name="Dalgaard T.S."/>
            <person name="Juul-Madsen H.R."/>
        </authorList>
    </citation>
    <scope>NUCLEOTIDE SEQUENCE [LARGE SCALE GENOMIC DNA]</scope>
    <source>
        <strain evidence="2 3">1276495.2</strain>
    </source>
</reference>
<dbReference type="EMBL" id="LZLM01000040">
    <property type="protein sequence ID" value="OBJ87790.1"/>
    <property type="molecule type" value="Genomic_DNA"/>
</dbReference>
<protein>
    <recommendedName>
        <fullName evidence="1">Conserved hypothetical protein CHP02391 domain-containing protein</fullName>
    </recommendedName>
</protein>
<dbReference type="AlphaFoldDB" id="A0A1A3DJ37"/>
<sequence>MNDALAHETLTGILELIDSWGDLYDRRWGNRHPYEEQPGLDQQVVKGRDEVRTRTRLAQDIVSAMDEQEIAQRVVEHVEGMYGGHPFTQARVAIIEAIAILTQREELTDIVGPAGPRLAASELHPTIWGAAANLWDDGHLRAAVQTAATALEGLLQSTAGPGISGENLAVLFSVNEAVQGSPRLRIRGVDPASKTWKSAHEGAAALVRGAFLAVRNLVSHPGWPEPGSGEALEMIAVLSHVAHLAGRSDTISAP</sequence>
<organism evidence="2 3">
    <name type="scientific">Mycobacterium asiaticum</name>
    <dbReference type="NCBI Taxonomy" id="1790"/>
    <lineage>
        <taxon>Bacteria</taxon>
        <taxon>Bacillati</taxon>
        <taxon>Actinomycetota</taxon>
        <taxon>Actinomycetes</taxon>
        <taxon>Mycobacteriales</taxon>
        <taxon>Mycobacteriaceae</taxon>
        <taxon>Mycobacterium</taxon>
    </lineage>
</organism>